<sequence length="274" mass="30413">MFYEHKKQEMTELGKNTTPISSKGESFSNVSALCETFNRWAMKNYVSEFKTYLPLKVSGNQFPIPEAPQLEGRIVNSVVVLAPVDYDLVDPPTPDRQQERSAKGVQVQAVRFIAGEPLKNLVKNPSSENYNKWFDKERETPPERQSVVLLVTSEANSRDNSTEIFMYDIGSKKVSKLRGDLSSTFVDVAESNSANGDLDGLPGLETVPDNRNSTRSDDMETAASEILGAVWVVVGVTNVRALVTMNRDPNRTADDGNLPKPVQTNELSARDDRP</sequence>
<dbReference type="Proteomes" id="UP001558652">
    <property type="component" value="Unassembled WGS sequence"/>
</dbReference>
<proteinExistence type="predicted"/>
<feature type="compositionally biased region" description="Polar residues" evidence="1">
    <location>
        <begin position="14"/>
        <end position="25"/>
    </location>
</feature>
<feature type="region of interest" description="Disordered" evidence="1">
    <location>
        <begin position="1"/>
        <end position="25"/>
    </location>
</feature>
<evidence type="ECO:0000313" key="2">
    <source>
        <dbReference type="EMBL" id="KAL1129873.1"/>
    </source>
</evidence>
<keyword evidence="3" id="KW-1185">Reference proteome</keyword>
<feature type="compositionally biased region" description="Basic and acidic residues" evidence="1">
    <location>
        <begin position="1"/>
        <end position="12"/>
    </location>
</feature>
<accession>A0ABD0YEZ3</accession>
<dbReference type="EMBL" id="JBFDAA010000008">
    <property type="protein sequence ID" value="KAL1129873.1"/>
    <property type="molecule type" value="Genomic_DNA"/>
</dbReference>
<feature type="region of interest" description="Disordered" evidence="1">
    <location>
        <begin position="196"/>
        <end position="219"/>
    </location>
</feature>
<organism evidence="2 3">
    <name type="scientific">Ranatra chinensis</name>
    <dbReference type="NCBI Taxonomy" id="642074"/>
    <lineage>
        <taxon>Eukaryota</taxon>
        <taxon>Metazoa</taxon>
        <taxon>Ecdysozoa</taxon>
        <taxon>Arthropoda</taxon>
        <taxon>Hexapoda</taxon>
        <taxon>Insecta</taxon>
        <taxon>Pterygota</taxon>
        <taxon>Neoptera</taxon>
        <taxon>Paraneoptera</taxon>
        <taxon>Hemiptera</taxon>
        <taxon>Heteroptera</taxon>
        <taxon>Panheteroptera</taxon>
        <taxon>Nepomorpha</taxon>
        <taxon>Nepidae</taxon>
        <taxon>Ranatrinae</taxon>
        <taxon>Ranatra</taxon>
    </lineage>
</organism>
<evidence type="ECO:0000256" key="1">
    <source>
        <dbReference type="SAM" id="MobiDB-lite"/>
    </source>
</evidence>
<name>A0ABD0YEZ3_9HEMI</name>
<gene>
    <name evidence="2" type="ORF">AAG570_012817</name>
</gene>
<reference evidence="2 3" key="1">
    <citation type="submission" date="2024-07" db="EMBL/GenBank/DDBJ databases">
        <title>Chromosome-level genome assembly of the water stick insect Ranatra chinensis (Heteroptera: Nepidae).</title>
        <authorList>
            <person name="Liu X."/>
        </authorList>
    </citation>
    <scope>NUCLEOTIDE SEQUENCE [LARGE SCALE GENOMIC DNA]</scope>
    <source>
        <strain evidence="2">Cailab_2021Rc</strain>
        <tissue evidence="2">Muscle</tissue>
    </source>
</reference>
<comment type="caution">
    <text evidence="2">The sequence shown here is derived from an EMBL/GenBank/DDBJ whole genome shotgun (WGS) entry which is preliminary data.</text>
</comment>
<feature type="region of interest" description="Disordered" evidence="1">
    <location>
        <begin position="247"/>
        <end position="274"/>
    </location>
</feature>
<protein>
    <submittedName>
        <fullName evidence="2">Uncharacterized protein</fullName>
    </submittedName>
</protein>
<evidence type="ECO:0000313" key="3">
    <source>
        <dbReference type="Proteomes" id="UP001558652"/>
    </source>
</evidence>
<dbReference type="AlphaFoldDB" id="A0ABD0YEZ3"/>